<feature type="compositionally biased region" description="Low complexity" evidence="1">
    <location>
        <begin position="56"/>
        <end position="70"/>
    </location>
</feature>
<sequence length="110" mass="12160">MSKPVKLTVSLYLIIVALITCGYLIMILVGSFQGNDMRGAVLDTDNTRHIENVDGTNNTTKSSEPSTSSTQENRSTPKHLQSKHIGQPTINQYKTIKTWSLDNDASKNHV</sequence>
<keyword evidence="4" id="KW-1185">Reference proteome</keyword>
<feature type="region of interest" description="Disordered" evidence="1">
    <location>
        <begin position="49"/>
        <end position="89"/>
    </location>
</feature>
<evidence type="ECO:0000256" key="2">
    <source>
        <dbReference type="SAM" id="Phobius"/>
    </source>
</evidence>
<protein>
    <submittedName>
        <fullName evidence="3">Uncharacterized protein</fullName>
    </submittedName>
</protein>
<evidence type="ECO:0000256" key="1">
    <source>
        <dbReference type="SAM" id="MobiDB-lite"/>
    </source>
</evidence>
<proteinExistence type="predicted"/>
<feature type="transmembrane region" description="Helical" evidence="2">
    <location>
        <begin position="12"/>
        <end position="32"/>
    </location>
</feature>
<dbReference type="EMBL" id="BKAW01000008">
    <property type="protein sequence ID" value="GEQ03227.1"/>
    <property type="molecule type" value="Genomic_DNA"/>
</dbReference>
<comment type="caution">
    <text evidence="3">The sequence shown here is derived from an EMBL/GenBank/DDBJ whole genome shotgun (WGS) entry which is preliminary data.</text>
</comment>
<keyword evidence="2" id="KW-0812">Transmembrane</keyword>
<keyword evidence="2" id="KW-1133">Transmembrane helix</keyword>
<dbReference type="Proteomes" id="UP000321839">
    <property type="component" value="Unassembled WGS sequence"/>
</dbReference>
<evidence type="ECO:0000313" key="4">
    <source>
        <dbReference type="Proteomes" id="UP000321839"/>
    </source>
</evidence>
<evidence type="ECO:0000313" key="3">
    <source>
        <dbReference type="EMBL" id="GEQ03227.1"/>
    </source>
</evidence>
<dbReference type="AlphaFoldDB" id="A0AB34AIW7"/>
<accession>A0AB34AIW7</accession>
<reference evidence="3 4" key="1">
    <citation type="submission" date="2019-07" db="EMBL/GenBank/DDBJ databases">
        <title>Whole genome shotgun sequence of Staphylococcus cohnii subsp. urealyticus NBRC 109766.</title>
        <authorList>
            <person name="Hosoyama A."/>
            <person name="Uohara A."/>
            <person name="Ohji S."/>
            <person name="Ichikawa N."/>
        </authorList>
    </citation>
    <scope>NUCLEOTIDE SEQUENCE [LARGE SCALE GENOMIC DNA]</scope>
    <source>
        <strain evidence="3 4">NBRC 109766</strain>
    </source>
</reference>
<dbReference type="RefSeq" id="WP_081370528.1">
    <property type="nucleotide sequence ID" value="NZ_BKAW01000008.1"/>
</dbReference>
<keyword evidence="2" id="KW-0472">Membrane</keyword>
<organism evidence="3 4">
    <name type="scientific">Staphylococcus ureilyticus</name>
    <name type="common">Staphylococcus cohnii subsp. urealyticus</name>
    <dbReference type="NCBI Taxonomy" id="94138"/>
    <lineage>
        <taxon>Bacteria</taxon>
        <taxon>Bacillati</taxon>
        <taxon>Bacillota</taxon>
        <taxon>Bacilli</taxon>
        <taxon>Bacillales</taxon>
        <taxon>Staphylococcaceae</taxon>
        <taxon>Staphylococcus</taxon>
        <taxon>Staphylococcus cohnii species complex</taxon>
    </lineage>
</organism>
<gene>
    <name evidence="3" type="ORF">SCO02_16680</name>
</gene>
<name>A0AB34AIW7_STAUR</name>